<evidence type="ECO:0000259" key="6">
    <source>
        <dbReference type="Pfam" id="PF24517"/>
    </source>
</evidence>
<feature type="chain" id="PRO_5037323138" evidence="4">
    <location>
        <begin position="27"/>
        <end position="584"/>
    </location>
</feature>
<dbReference type="Pfam" id="PF24517">
    <property type="entry name" value="CBM96"/>
    <property type="match status" value="1"/>
</dbReference>
<reference evidence="7" key="1">
    <citation type="submission" date="2020-07" db="EMBL/GenBank/DDBJ databases">
        <title>Huge and variable diversity of episymbiotic CPR bacteria and DPANN archaea in groundwater ecosystems.</title>
        <authorList>
            <person name="He C.Y."/>
            <person name="Keren R."/>
            <person name="Whittaker M."/>
            <person name="Farag I.F."/>
            <person name="Doudna J."/>
            <person name="Cate J.H.D."/>
            <person name="Banfield J.F."/>
        </authorList>
    </citation>
    <scope>NUCLEOTIDE SEQUENCE</scope>
    <source>
        <strain evidence="7">NC_groundwater_1813_Pr3_B-0.1um_71_17</strain>
    </source>
</reference>
<feature type="domain" description="Carbohydrate-binding module family 96" evidence="6">
    <location>
        <begin position="329"/>
        <end position="474"/>
    </location>
</feature>
<sequence>MRRSPLARFAVRAAALLLFAAGPAFAQSTPGLVPLTDMGSGTYRGYDGGLYGGGSNSPPPAHLAAALAKAAEIVPRDAAGAPDPNGWIGFIAVGMSNTTHEFGAFERNADTDTTRNARVVLIDTGFGGQSADVIANPLAPYWTTMNQRVGAMGLTAAQVQVAWLKEAIPGPANDFPVHALALRDSMAHVVRNLHDKFPNLKIVYCSSRIYGGYQQQGGTSPEPQAFESGYSVRWLIEQQVAGDPLLNHDAAAGPVRAPLLLWGPYLWANGTAPRADGLTWPITDLETDRVHPAPSGEQKVAALLRAFFAGEVTAAPWWPAQPGARLRVFDATDDAHVSAAFPATNYGGSTLLYASQGADVRSIYLKFATSAALADSVLLAKLSLRVLTIGGGQLRRLDDPAWSEGTLTQSGAPVMGPLLMTLPQSSRDGTWGANVTPTLRADSTGTVGFVLTTPSINPTDYWSKEGGHAPRLVLVVATPPAAGVEPFATAGPRLRLGFASAHPAASRVVLAFELPRDQDVTLSVHGIDGRLVRALASGVRSAGRHEIVWDGRDARGEPAPAGVYFVRLSAGNSRESKRVVLLGR</sequence>
<evidence type="ECO:0000256" key="3">
    <source>
        <dbReference type="ARBA" id="ARBA00022729"/>
    </source>
</evidence>
<gene>
    <name evidence="7" type="ORF">HZA61_13415</name>
</gene>
<dbReference type="Proteomes" id="UP000696931">
    <property type="component" value="Unassembled WGS sequence"/>
</dbReference>
<evidence type="ECO:0000256" key="1">
    <source>
        <dbReference type="ARBA" id="ARBA00004613"/>
    </source>
</evidence>
<dbReference type="InterPro" id="IPR055372">
    <property type="entry name" value="CBM96"/>
</dbReference>
<proteinExistence type="predicted"/>
<name>A0A933SFR5_UNCEI</name>
<dbReference type="Pfam" id="PF13860">
    <property type="entry name" value="FlgD_ig"/>
    <property type="match status" value="1"/>
</dbReference>
<dbReference type="InterPro" id="IPR025965">
    <property type="entry name" value="FlgD/Vpr_Ig-like"/>
</dbReference>
<dbReference type="AlphaFoldDB" id="A0A933SFR5"/>
<comment type="subcellular location">
    <subcellularLocation>
        <location evidence="1">Secreted</location>
    </subcellularLocation>
</comment>
<organism evidence="7 8">
    <name type="scientific">Eiseniibacteriota bacterium</name>
    <dbReference type="NCBI Taxonomy" id="2212470"/>
    <lineage>
        <taxon>Bacteria</taxon>
        <taxon>Candidatus Eiseniibacteriota</taxon>
    </lineage>
</organism>
<comment type="caution">
    <text evidence="7">The sequence shown here is derived from an EMBL/GenBank/DDBJ whole genome shotgun (WGS) entry which is preliminary data.</text>
</comment>
<evidence type="ECO:0000259" key="5">
    <source>
        <dbReference type="Pfam" id="PF13860"/>
    </source>
</evidence>
<dbReference type="NCBIfam" id="NF033679">
    <property type="entry name" value="DNRLRE_dom"/>
    <property type="match status" value="1"/>
</dbReference>
<accession>A0A933SFR5</accession>
<dbReference type="Gene3D" id="2.60.40.4070">
    <property type="match status" value="1"/>
</dbReference>
<evidence type="ECO:0000313" key="8">
    <source>
        <dbReference type="Proteomes" id="UP000696931"/>
    </source>
</evidence>
<keyword evidence="3 4" id="KW-0732">Signal</keyword>
<evidence type="ECO:0000256" key="4">
    <source>
        <dbReference type="SAM" id="SignalP"/>
    </source>
</evidence>
<evidence type="ECO:0000256" key="2">
    <source>
        <dbReference type="ARBA" id="ARBA00022525"/>
    </source>
</evidence>
<keyword evidence="2" id="KW-0964">Secreted</keyword>
<feature type="signal peptide" evidence="4">
    <location>
        <begin position="1"/>
        <end position="26"/>
    </location>
</feature>
<dbReference type="EMBL" id="JACRIW010000094">
    <property type="protein sequence ID" value="MBI5170480.1"/>
    <property type="molecule type" value="Genomic_DNA"/>
</dbReference>
<evidence type="ECO:0000313" key="7">
    <source>
        <dbReference type="EMBL" id="MBI5170480.1"/>
    </source>
</evidence>
<feature type="domain" description="FlgD/Vpr Ig-like" evidence="5">
    <location>
        <begin position="508"/>
        <end position="572"/>
    </location>
</feature>
<protein>
    <submittedName>
        <fullName evidence="7">DNRLRE domain-containing protein</fullName>
    </submittedName>
</protein>